<dbReference type="EMBL" id="LAZR01024596">
    <property type="protein sequence ID" value="KKL74608.1"/>
    <property type="molecule type" value="Genomic_DNA"/>
</dbReference>
<protein>
    <submittedName>
        <fullName evidence="2">Uncharacterized protein</fullName>
    </submittedName>
</protein>
<gene>
    <name evidence="4" type="ORF">LCGC14_1497690</name>
    <name evidence="3" type="ORF">LCGC14_1506010</name>
    <name evidence="2" type="ORF">LCGC14_2063250</name>
</gene>
<sequence length="53" mass="6697">MRDKREDLKQLEKDRLEYIKRIKRYKDYIKTYEGTLTEIENTIFKIKKFLKII</sequence>
<dbReference type="EMBL" id="LAZR01010990">
    <property type="protein sequence ID" value="KKM63979.1"/>
    <property type="molecule type" value="Genomic_DNA"/>
</dbReference>
<organism evidence="2">
    <name type="scientific">marine sediment metagenome</name>
    <dbReference type="NCBI Taxonomy" id="412755"/>
    <lineage>
        <taxon>unclassified sequences</taxon>
        <taxon>metagenomes</taxon>
        <taxon>ecological metagenomes</taxon>
    </lineage>
</organism>
<name>A0A0F9EKF7_9ZZZZ</name>
<dbReference type="AlphaFoldDB" id="A0A0F9EKF7"/>
<proteinExistence type="predicted"/>
<evidence type="ECO:0000313" key="3">
    <source>
        <dbReference type="EMBL" id="KKM63979.1"/>
    </source>
</evidence>
<evidence type="ECO:0000256" key="1">
    <source>
        <dbReference type="SAM" id="Coils"/>
    </source>
</evidence>
<evidence type="ECO:0000313" key="2">
    <source>
        <dbReference type="EMBL" id="KKL74608.1"/>
    </source>
</evidence>
<evidence type="ECO:0000313" key="4">
    <source>
        <dbReference type="EMBL" id="KKM64802.1"/>
    </source>
</evidence>
<accession>A0A0F9EKF7</accession>
<keyword evidence="1" id="KW-0175">Coiled coil</keyword>
<reference evidence="2" key="1">
    <citation type="journal article" date="2015" name="Nature">
        <title>Complex archaea that bridge the gap between prokaryotes and eukaryotes.</title>
        <authorList>
            <person name="Spang A."/>
            <person name="Saw J.H."/>
            <person name="Jorgensen S.L."/>
            <person name="Zaremba-Niedzwiedzka K."/>
            <person name="Martijn J."/>
            <person name="Lind A.E."/>
            <person name="van Eijk R."/>
            <person name="Schleper C."/>
            <person name="Guy L."/>
            <person name="Ettema T.J."/>
        </authorList>
    </citation>
    <scope>NUCLEOTIDE SEQUENCE</scope>
</reference>
<comment type="caution">
    <text evidence="2">The sequence shown here is derived from an EMBL/GenBank/DDBJ whole genome shotgun (WGS) entry which is preliminary data.</text>
</comment>
<feature type="coiled-coil region" evidence="1">
    <location>
        <begin position="1"/>
        <end position="28"/>
    </location>
</feature>
<dbReference type="EMBL" id="LAZR01010832">
    <property type="protein sequence ID" value="KKM64802.1"/>
    <property type="molecule type" value="Genomic_DNA"/>
</dbReference>